<keyword evidence="4" id="KW-1185">Reference proteome</keyword>
<accession>A0ABV2T5J4</accession>
<feature type="compositionally biased region" description="Basic and acidic residues" evidence="1">
    <location>
        <begin position="87"/>
        <end position="100"/>
    </location>
</feature>
<feature type="chain" id="PRO_5046868797" description="Low-complexity protein" evidence="2">
    <location>
        <begin position="33"/>
        <end position="128"/>
    </location>
</feature>
<feature type="compositionally biased region" description="Low complexity" evidence="1">
    <location>
        <begin position="116"/>
        <end position="128"/>
    </location>
</feature>
<dbReference type="EMBL" id="JBEXAC010000001">
    <property type="protein sequence ID" value="MET6998294.1"/>
    <property type="molecule type" value="Genomic_DNA"/>
</dbReference>
<feature type="signal peptide" evidence="2">
    <location>
        <begin position="1"/>
        <end position="32"/>
    </location>
</feature>
<sequence>MQQNNTSNKKVIFSGSLVAAAILGLTAVQGNAAPVTTYAHLGSGAEVRNALLGGSNTGNVFELKCGEKKDSTGKAKDAKCGASKASKTKEGKCGEGKCGEGKCGSKKGKKAKKDSTAPAAAKPAAGAK</sequence>
<evidence type="ECO:0008006" key="5">
    <source>
        <dbReference type="Google" id="ProtNLM"/>
    </source>
</evidence>
<evidence type="ECO:0000313" key="4">
    <source>
        <dbReference type="Proteomes" id="UP001549749"/>
    </source>
</evidence>
<name>A0ABV2T5J4_9BACT</name>
<evidence type="ECO:0000256" key="2">
    <source>
        <dbReference type="SAM" id="SignalP"/>
    </source>
</evidence>
<keyword evidence="2" id="KW-0732">Signal</keyword>
<evidence type="ECO:0000256" key="1">
    <source>
        <dbReference type="SAM" id="MobiDB-lite"/>
    </source>
</evidence>
<organism evidence="3 4">
    <name type="scientific">Chitinophaga defluvii</name>
    <dbReference type="NCBI Taxonomy" id="3163343"/>
    <lineage>
        <taxon>Bacteria</taxon>
        <taxon>Pseudomonadati</taxon>
        <taxon>Bacteroidota</taxon>
        <taxon>Chitinophagia</taxon>
        <taxon>Chitinophagales</taxon>
        <taxon>Chitinophagaceae</taxon>
        <taxon>Chitinophaga</taxon>
    </lineage>
</organism>
<feature type="region of interest" description="Disordered" evidence="1">
    <location>
        <begin position="68"/>
        <end position="128"/>
    </location>
</feature>
<protein>
    <recommendedName>
        <fullName evidence="5">Low-complexity protein</fullName>
    </recommendedName>
</protein>
<reference evidence="3 4" key="1">
    <citation type="submission" date="2024-06" db="EMBL/GenBank/DDBJ databases">
        <title>Chitinophaga defluvii sp. nov., isolated from municipal sewage.</title>
        <authorList>
            <person name="Zhang L."/>
        </authorList>
    </citation>
    <scope>NUCLEOTIDE SEQUENCE [LARGE SCALE GENOMIC DNA]</scope>
    <source>
        <strain evidence="3 4">H8</strain>
    </source>
</reference>
<proteinExistence type="predicted"/>
<gene>
    <name evidence="3" type="ORF">ABR189_12985</name>
</gene>
<comment type="caution">
    <text evidence="3">The sequence shown here is derived from an EMBL/GenBank/DDBJ whole genome shotgun (WGS) entry which is preliminary data.</text>
</comment>
<feature type="compositionally biased region" description="Basic and acidic residues" evidence="1">
    <location>
        <begin position="68"/>
        <end position="79"/>
    </location>
</feature>
<evidence type="ECO:0000313" key="3">
    <source>
        <dbReference type="EMBL" id="MET6998294.1"/>
    </source>
</evidence>
<dbReference type="Proteomes" id="UP001549749">
    <property type="component" value="Unassembled WGS sequence"/>
</dbReference>
<dbReference type="RefSeq" id="WP_354660929.1">
    <property type="nucleotide sequence ID" value="NZ_JBEXAC010000001.1"/>
</dbReference>